<keyword evidence="1" id="KW-0812">Transmembrane</keyword>
<evidence type="ECO:0000313" key="3">
    <source>
        <dbReference type="Proteomes" id="UP000766698"/>
    </source>
</evidence>
<name>A0ABR6EGQ7_9ACTN</name>
<keyword evidence="1" id="KW-0472">Membrane</keyword>
<evidence type="ECO:0000313" key="2">
    <source>
        <dbReference type="EMBL" id="MBB1244155.1"/>
    </source>
</evidence>
<gene>
    <name evidence="2" type="ORF">GL263_11380</name>
</gene>
<protein>
    <submittedName>
        <fullName evidence="2">Acyltransferase</fullName>
    </submittedName>
</protein>
<feature type="non-terminal residue" evidence="2">
    <location>
        <position position="1"/>
    </location>
</feature>
<feature type="transmembrane region" description="Helical" evidence="1">
    <location>
        <begin position="162"/>
        <end position="184"/>
    </location>
</feature>
<feature type="transmembrane region" description="Helical" evidence="1">
    <location>
        <begin position="114"/>
        <end position="132"/>
    </location>
</feature>
<accession>A0ABR6EGQ7</accession>
<keyword evidence="2" id="KW-0012">Acyltransferase</keyword>
<proteinExistence type="predicted"/>
<feature type="transmembrane region" description="Helical" evidence="1">
    <location>
        <begin position="190"/>
        <end position="210"/>
    </location>
</feature>
<keyword evidence="3" id="KW-1185">Reference proteome</keyword>
<reference evidence="3" key="1">
    <citation type="journal article" date="2020" name="Syst. Appl. Microbiol.">
        <title>Streptomyces alkaliterrae sp. nov., isolated from an alkaline soil, and emended descriptions of Streptomyces alkaliphilus, Streptomyces calidiresistens and Streptomyces durbertensis.</title>
        <authorList>
            <person name="Swiecimska M."/>
            <person name="Golinska P."/>
            <person name="Nouioui I."/>
            <person name="Wypij M."/>
            <person name="Rai M."/>
            <person name="Sangal V."/>
            <person name="Goodfellow M."/>
        </authorList>
    </citation>
    <scope>NUCLEOTIDE SEQUENCE [LARGE SCALE GENOMIC DNA]</scope>
    <source>
        <strain evidence="3">DSM 104538</strain>
    </source>
</reference>
<feature type="transmembrane region" description="Helical" evidence="1">
    <location>
        <begin position="67"/>
        <end position="94"/>
    </location>
</feature>
<comment type="caution">
    <text evidence="2">The sequence shown here is derived from an EMBL/GenBank/DDBJ whole genome shotgun (WGS) entry which is preliminary data.</text>
</comment>
<keyword evidence="1" id="KW-1133">Transmembrane helix</keyword>
<keyword evidence="2" id="KW-0808">Transferase</keyword>
<organism evidence="2 3">
    <name type="scientific">Streptomyces durbertensis</name>
    <dbReference type="NCBI Taxonomy" id="2448886"/>
    <lineage>
        <taxon>Bacteria</taxon>
        <taxon>Bacillati</taxon>
        <taxon>Actinomycetota</taxon>
        <taxon>Actinomycetes</taxon>
        <taxon>Kitasatosporales</taxon>
        <taxon>Streptomycetaceae</taxon>
        <taxon>Streptomyces</taxon>
    </lineage>
</organism>
<sequence length="216" mass="22877">GALLVLLWCTVLGPYPVSMVTVPGEDVQNTAPPTFALLSLAATQTGLALLLRPPVERWLDRRRPWTVVVAVNLVALTVFLWHMAAVVVAAVVLYPPGLLPQPAVGSAEWLLWRVPWLGCLLLVLLVLVLVFGPAERGLPLPAGSEADAGPEEKGVRRRGVRLAMTCLGLALAVPGLLGITIGGPEEHGQFGLPLPTLGVYLLGIALLWLVPRGRAG</sequence>
<dbReference type="GO" id="GO:0016746">
    <property type="term" value="F:acyltransferase activity"/>
    <property type="evidence" value="ECO:0007669"/>
    <property type="project" value="UniProtKB-KW"/>
</dbReference>
<dbReference type="EMBL" id="WMLF01000129">
    <property type="protein sequence ID" value="MBB1244155.1"/>
    <property type="molecule type" value="Genomic_DNA"/>
</dbReference>
<feature type="transmembrane region" description="Helical" evidence="1">
    <location>
        <begin position="35"/>
        <end position="55"/>
    </location>
</feature>
<evidence type="ECO:0000256" key="1">
    <source>
        <dbReference type="SAM" id="Phobius"/>
    </source>
</evidence>
<dbReference type="Proteomes" id="UP000766698">
    <property type="component" value="Unassembled WGS sequence"/>
</dbReference>